<proteinExistence type="predicted"/>
<comment type="caution">
    <text evidence="1">The sequence shown here is derived from an EMBL/GenBank/DDBJ whole genome shotgun (WGS) entry which is preliminary data.</text>
</comment>
<reference evidence="1 2" key="1">
    <citation type="journal article" date="2011" name="Cell">
        <title>The monarch butterfly genome yields insights into long-distance migration.</title>
        <authorList>
            <person name="Zhan S."/>
            <person name="Merlin C."/>
            <person name="Boore J.L."/>
            <person name="Reppert S.M."/>
        </authorList>
    </citation>
    <scope>NUCLEOTIDE SEQUENCE [LARGE SCALE GENOMIC DNA]</scope>
    <source>
        <strain evidence="1">F-2</strain>
    </source>
</reference>
<organism evidence="1 2">
    <name type="scientific">Danaus plexippus plexippus</name>
    <dbReference type="NCBI Taxonomy" id="278856"/>
    <lineage>
        <taxon>Eukaryota</taxon>
        <taxon>Metazoa</taxon>
        <taxon>Ecdysozoa</taxon>
        <taxon>Arthropoda</taxon>
        <taxon>Hexapoda</taxon>
        <taxon>Insecta</taxon>
        <taxon>Pterygota</taxon>
        <taxon>Neoptera</taxon>
        <taxon>Endopterygota</taxon>
        <taxon>Lepidoptera</taxon>
        <taxon>Glossata</taxon>
        <taxon>Ditrysia</taxon>
        <taxon>Papilionoidea</taxon>
        <taxon>Nymphalidae</taxon>
        <taxon>Danainae</taxon>
        <taxon>Danaini</taxon>
        <taxon>Danaina</taxon>
        <taxon>Danaus</taxon>
        <taxon>Danaus</taxon>
    </lineage>
</organism>
<keyword evidence="2" id="KW-1185">Reference proteome</keyword>
<name>A0A212EMF3_DANPL</name>
<accession>A0A212EMF3</accession>
<dbReference type="AlphaFoldDB" id="A0A212EMF3"/>
<protein>
    <submittedName>
        <fullName evidence="1">Uncharacterized protein</fullName>
    </submittedName>
</protein>
<sequence>MKFSTGSSSSSLASDSLSRKSTLCIYTEADTTMPPPLCERTSVTNRKYVYPVTTCPNVDHDTGERLLHNRPVPVFRRRESYMTSARFGNLAIPPLISHPIQHYAFNTRPLKFLNTFQRNVTVVVRIYICQ</sequence>
<gene>
    <name evidence="1" type="ORF">KGM_208815</name>
</gene>
<dbReference type="KEGG" id="dpl:KGM_208815"/>
<dbReference type="InParanoid" id="A0A212EMF3"/>
<dbReference type="EMBL" id="AGBW02013840">
    <property type="protein sequence ID" value="OWR42674.1"/>
    <property type="molecule type" value="Genomic_DNA"/>
</dbReference>
<dbReference type="Proteomes" id="UP000007151">
    <property type="component" value="Unassembled WGS sequence"/>
</dbReference>
<evidence type="ECO:0000313" key="2">
    <source>
        <dbReference type="Proteomes" id="UP000007151"/>
    </source>
</evidence>
<evidence type="ECO:0000313" key="1">
    <source>
        <dbReference type="EMBL" id="OWR42674.1"/>
    </source>
</evidence>